<keyword evidence="2" id="KW-1185">Reference proteome</keyword>
<evidence type="ECO:0000313" key="2">
    <source>
        <dbReference type="Proteomes" id="UP000827986"/>
    </source>
</evidence>
<proteinExistence type="predicted"/>
<reference evidence="1" key="1">
    <citation type="submission" date="2021-09" db="EMBL/GenBank/DDBJ databases">
        <title>The genome of Mauremys mutica provides insights into the evolution of semi-aquatic lifestyle.</title>
        <authorList>
            <person name="Gong S."/>
            <person name="Gao Y."/>
        </authorList>
    </citation>
    <scope>NUCLEOTIDE SEQUENCE</scope>
    <source>
        <strain evidence="1">MM-2020</strain>
        <tissue evidence="1">Muscle</tissue>
    </source>
</reference>
<organism evidence="1 2">
    <name type="scientific">Mauremys mutica</name>
    <name type="common">yellowpond turtle</name>
    <dbReference type="NCBI Taxonomy" id="74926"/>
    <lineage>
        <taxon>Eukaryota</taxon>
        <taxon>Metazoa</taxon>
        <taxon>Chordata</taxon>
        <taxon>Craniata</taxon>
        <taxon>Vertebrata</taxon>
        <taxon>Euteleostomi</taxon>
        <taxon>Archelosauria</taxon>
        <taxon>Testudinata</taxon>
        <taxon>Testudines</taxon>
        <taxon>Cryptodira</taxon>
        <taxon>Durocryptodira</taxon>
        <taxon>Testudinoidea</taxon>
        <taxon>Geoemydidae</taxon>
        <taxon>Geoemydinae</taxon>
        <taxon>Mauremys</taxon>
    </lineage>
</organism>
<sequence>MVPGVLCSTTEIKSVTIHGAENFSSGTNFSFISTEIICITNKGSYNSESWGRCEGSTSITCSFSSCDSNAMEGSPAYHFRSHADEPFESDENREPPIDLMTRKMDTFFKKRDSGTAISTFSDEADHEVELEVLEVGQRSERPAGKLRLSGSSTAQCHKGVLCKTKPVFCPCICSHFLHQSGEGEAFELKDTNNKTSAAVAEERRLT</sequence>
<name>A0A9D4AWK6_9SAUR</name>
<dbReference type="AlphaFoldDB" id="A0A9D4AWK6"/>
<gene>
    <name evidence="1" type="ORF">KIL84_006994</name>
</gene>
<protein>
    <submittedName>
        <fullName evidence="1">Uncharacterized protein</fullName>
    </submittedName>
</protein>
<evidence type="ECO:0000313" key="1">
    <source>
        <dbReference type="EMBL" id="KAH1171376.1"/>
    </source>
</evidence>
<dbReference type="Proteomes" id="UP000827986">
    <property type="component" value="Unassembled WGS sequence"/>
</dbReference>
<comment type="caution">
    <text evidence="1">The sequence shown here is derived from an EMBL/GenBank/DDBJ whole genome shotgun (WGS) entry which is preliminary data.</text>
</comment>
<dbReference type="EMBL" id="JAHDVG010000483">
    <property type="protein sequence ID" value="KAH1171376.1"/>
    <property type="molecule type" value="Genomic_DNA"/>
</dbReference>
<accession>A0A9D4AWK6</accession>